<dbReference type="EMBL" id="CP067420">
    <property type="protein sequence ID" value="QQP89657.1"/>
    <property type="molecule type" value="Genomic_DNA"/>
</dbReference>
<dbReference type="SUPFAM" id="SSF140931">
    <property type="entry name" value="Fic-like"/>
    <property type="match status" value="1"/>
</dbReference>
<sequence length="124" mass="13354">MQRIWISHDVVIAIHEAQLAEHGGASGIKDIAFLESALAHPLNFENYGEPDIADLAASYACGVAGNHPFVDGNKRTAFVVMELFLELNGQELKASDAACVETMLKVAAGEMDQEAMAAWIRANL</sequence>
<evidence type="ECO:0000313" key="2">
    <source>
        <dbReference type="EMBL" id="QQP89657.1"/>
    </source>
</evidence>
<dbReference type="InterPro" id="IPR003812">
    <property type="entry name" value="Fido"/>
</dbReference>
<feature type="domain" description="Fido" evidence="1">
    <location>
        <begin position="6"/>
        <end position="122"/>
    </location>
</feature>
<dbReference type="InterPro" id="IPR053737">
    <property type="entry name" value="Type_II_TA_Toxin"/>
</dbReference>
<dbReference type="NCBIfam" id="TIGR01550">
    <property type="entry name" value="DOC_P1"/>
    <property type="match status" value="1"/>
</dbReference>
<dbReference type="Proteomes" id="UP000595197">
    <property type="component" value="Chromosome"/>
</dbReference>
<dbReference type="PANTHER" id="PTHR39426">
    <property type="entry name" value="HOMOLOGY TO DEATH-ON-CURING PROTEIN OF PHAGE P1"/>
    <property type="match status" value="1"/>
</dbReference>
<keyword evidence="3" id="KW-1185">Reference proteome</keyword>
<evidence type="ECO:0000259" key="1">
    <source>
        <dbReference type="PROSITE" id="PS51459"/>
    </source>
</evidence>
<organism evidence="2 3">
    <name type="scientific">Skermanella cutis</name>
    <dbReference type="NCBI Taxonomy" id="2775420"/>
    <lineage>
        <taxon>Bacteria</taxon>
        <taxon>Pseudomonadati</taxon>
        <taxon>Pseudomonadota</taxon>
        <taxon>Alphaproteobacteria</taxon>
        <taxon>Rhodospirillales</taxon>
        <taxon>Azospirillaceae</taxon>
        <taxon>Skermanella</taxon>
    </lineage>
</organism>
<dbReference type="Pfam" id="PF02661">
    <property type="entry name" value="Fic"/>
    <property type="match status" value="1"/>
</dbReference>
<dbReference type="PANTHER" id="PTHR39426:SF1">
    <property type="entry name" value="HOMOLOGY TO DEATH-ON-CURING PROTEIN OF PHAGE P1"/>
    <property type="match status" value="1"/>
</dbReference>
<protein>
    <submittedName>
        <fullName evidence="2">Type II toxin-antitoxin system death-on-curing family toxin</fullName>
    </submittedName>
</protein>
<dbReference type="InterPro" id="IPR036597">
    <property type="entry name" value="Fido-like_dom_sf"/>
</dbReference>
<dbReference type="RefSeq" id="WP_201076147.1">
    <property type="nucleotide sequence ID" value="NZ_CP067420.1"/>
</dbReference>
<gene>
    <name evidence="2" type="ORF">IGS68_27455</name>
</gene>
<accession>A0ABX7BB50</accession>
<name>A0ABX7BB50_9PROT</name>
<dbReference type="Gene3D" id="1.20.120.1870">
    <property type="entry name" value="Fic/DOC protein, Fido domain"/>
    <property type="match status" value="1"/>
</dbReference>
<proteinExistence type="predicted"/>
<dbReference type="PIRSF" id="PIRSF018297">
    <property type="entry name" value="Doc"/>
    <property type="match status" value="1"/>
</dbReference>
<dbReference type="PROSITE" id="PS51459">
    <property type="entry name" value="FIDO"/>
    <property type="match status" value="1"/>
</dbReference>
<dbReference type="InterPro" id="IPR006440">
    <property type="entry name" value="Doc"/>
</dbReference>
<evidence type="ECO:0000313" key="3">
    <source>
        <dbReference type="Proteomes" id="UP000595197"/>
    </source>
</evidence>
<reference evidence="2" key="1">
    <citation type="submission" date="2021-02" db="EMBL/GenBank/DDBJ databases">
        <title>Skermanella TT6 skin isolate.</title>
        <authorList>
            <person name="Lee K."/>
            <person name="Ganzorig M."/>
        </authorList>
    </citation>
    <scope>NUCLEOTIDE SEQUENCE</scope>
    <source>
        <strain evidence="2">TT6</strain>
    </source>
</reference>